<protein>
    <recommendedName>
        <fullName evidence="3">Cyclin-like domain-containing protein</fullName>
    </recommendedName>
</protein>
<dbReference type="Pfam" id="PF02984">
    <property type="entry name" value="Cyclin_C"/>
    <property type="match status" value="1"/>
</dbReference>
<dbReference type="SMART" id="SM00385">
    <property type="entry name" value="CYCLIN"/>
    <property type="match status" value="1"/>
</dbReference>
<dbReference type="FunFam" id="1.10.472.10:FF:000093">
    <property type="entry name" value="Predicted protein"/>
    <property type="match status" value="1"/>
</dbReference>
<dbReference type="InterPro" id="IPR013763">
    <property type="entry name" value="Cyclin-like_dom"/>
</dbReference>
<accession>A0A7S2I9H3</accession>
<comment type="similarity">
    <text evidence="2">Belongs to the cyclin family.</text>
</comment>
<evidence type="ECO:0000313" key="4">
    <source>
        <dbReference type="EMBL" id="CAD9512918.1"/>
    </source>
</evidence>
<feature type="domain" description="Cyclin-like" evidence="3">
    <location>
        <begin position="67"/>
        <end position="152"/>
    </location>
</feature>
<sequence length="318" mass="36191">MSSLTSKPSVSMAASLASVHREDVVDRLAAMDMQAQSTYGCQDYLNREIIAGNGKCVEKACRTQICEWLYRVADHLNIDREVVMMAIVLLDQFMTSRPYTCRRNFRLAAMASLHLASKLYGGRTVRISFLAELSRGEFLIQHIAEMEQLLLFTLKWRVNPPTPLSFLQHFLALLPCSTPHALKEELFQYSRFFVELSSCDYAFVTEKCSYVAIASIINTFDATSSFLDFNFDSKLLAEFLKTIFTVAKLTKEQSHKMDNLKDRLWTLFMESEEYHSGASSHLSVFALRRSCMITQDYPCRKDGGNSPVCVSGRTLNRL</sequence>
<dbReference type="Pfam" id="PF00134">
    <property type="entry name" value="Cyclin_N"/>
    <property type="match status" value="1"/>
</dbReference>
<reference evidence="4" key="1">
    <citation type="submission" date="2021-01" db="EMBL/GenBank/DDBJ databases">
        <authorList>
            <person name="Corre E."/>
            <person name="Pelletier E."/>
            <person name="Niang G."/>
            <person name="Scheremetjew M."/>
            <person name="Finn R."/>
            <person name="Kale V."/>
            <person name="Holt S."/>
            <person name="Cochrane G."/>
            <person name="Meng A."/>
            <person name="Brown T."/>
            <person name="Cohen L."/>
        </authorList>
    </citation>
    <scope>NUCLEOTIDE SEQUENCE</scope>
    <source>
        <strain evidence="4">CCMP826</strain>
    </source>
</reference>
<dbReference type="SUPFAM" id="SSF47954">
    <property type="entry name" value="Cyclin-like"/>
    <property type="match status" value="1"/>
</dbReference>
<dbReference type="InterPro" id="IPR039361">
    <property type="entry name" value="Cyclin"/>
</dbReference>
<dbReference type="Gene3D" id="1.10.472.10">
    <property type="entry name" value="Cyclin-like"/>
    <property type="match status" value="2"/>
</dbReference>
<dbReference type="InterPro" id="IPR004367">
    <property type="entry name" value="Cyclin_C-dom"/>
</dbReference>
<keyword evidence="1 2" id="KW-0195">Cyclin</keyword>
<dbReference type="EMBL" id="HBGV01017250">
    <property type="protein sequence ID" value="CAD9512918.1"/>
    <property type="molecule type" value="Transcribed_RNA"/>
</dbReference>
<dbReference type="InterPro" id="IPR006671">
    <property type="entry name" value="Cyclin_N"/>
</dbReference>
<evidence type="ECO:0000256" key="2">
    <source>
        <dbReference type="RuleBase" id="RU000383"/>
    </source>
</evidence>
<name>A0A7S2I9H3_9STRA</name>
<dbReference type="PANTHER" id="PTHR10177">
    <property type="entry name" value="CYCLINS"/>
    <property type="match status" value="1"/>
</dbReference>
<proteinExistence type="inferred from homology"/>
<dbReference type="AlphaFoldDB" id="A0A7S2I9H3"/>
<organism evidence="4">
    <name type="scientific">Helicotheca tamesis</name>
    <dbReference type="NCBI Taxonomy" id="374047"/>
    <lineage>
        <taxon>Eukaryota</taxon>
        <taxon>Sar</taxon>
        <taxon>Stramenopiles</taxon>
        <taxon>Ochrophyta</taxon>
        <taxon>Bacillariophyta</taxon>
        <taxon>Mediophyceae</taxon>
        <taxon>Lithodesmiophycidae</taxon>
        <taxon>Lithodesmiales</taxon>
        <taxon>Lithodesmiaceae</taxon>
        <taxon>Helicotheca</taxon>
    </lineage>
</organism>
<evidence type="ECO:0000256" key="1">
    <source>
        <dbReference type="ARBA" id="ARBA00023127"/>
    </source>
</evidence>
<dbReference type="InterPro" id="IPR036915">
    <property type="entry name" value="Cyclin-like_sf"/>
</dbReference>
<gene>
    <name evidence="4" type="ORF">HTAM1171_LOCUS10617</name>
</gene>
<evidence type="ECO:0000259" key="3">
    <source>
        <dbReference type="SMART" id="SM00385"/>
    </source>
</evidence>